<reference evidence="3" key="2">
    <citation type="submission" date="2025-08" db="UniProtKB">
        <authorList>
            <consortium name="Ensembl"/>
        </authorList>
    </citation>
    <scope>IDENTIFICATION</scope>
</reference>
<dbReference type="PANTHER" id="PTHR33538:SF2">
    <property type="entry name" value="PROTEIN GAMETE EXPRESSED 1"/>
    <property type="match status" value="1"/>
</dbReference>
<keyword evidence="2" id="KW-0732">Signal</keyword>
<evidence type="ECO:0000313" key="4">
    <source>
        <dbReference type="Proteomes" id="UP000694680"/>
    </source>
</evidence>
<proteinExistence type="predicted"/>
<dbReference type="Proteomes" id="UP000694680">
    <property type="component" value="Chromosome 7"/>
</dbReference>
<reference evidence="3" key="3">
    <citation type="submission" date="2025-09" db="UniProtKB">
        <authorList>
            <consortium name="Ensembl"/>
        </authorList>
    </citation>
    <scope>IDENTIFICATION</scope>
</reference>
<dbReference type="Ensembl" id="ENSGWIT00000029537.1">
    <property type="protein sequence ID" value="ENSGWIP00000027048.1"/>
    <property type="gene ID" value="ENSGWIG00000014184.1"/>
</dbReference>
<evidence type="ECO:0000313" key="3">
    <source>
        <dbReference type="Ensembl" id="ENSGWIP00000027048.1"/>
    </source>
</evidence>
<sequence length="458" mass="51496">MAARWVHVVHVLLVLWVGVGVSFGTGPDPELGRMELRRVRSLASHPRYGECWARALQDLDTRCRELTAESQARLALRFTHCHLSSSGRDFPSCLEGSEVSSCTAKMDATAFSTFTEFFTHAHAICNFLQSEAWQSRAERSMHRLSESSAGVAEQLESTRHLAEDLIEAQSAALQAQQEILSNGEELRATLRDSTEGLRSIFSELHSVSRQQQVALSELFNRVSFLQSFLLTETHSLSSCCYNAAGLCVAFLLTSTRRSARARLVLLSLVCVNFYLERRIYLSVMGSERPEHQQMELFVVYVSALRRIMVCVGVCVLLWTCARYTDPVQQSLQVLQELRQTQRSLQEALHKAESLRGRQREEAELHRKMKSMREEELMVRAEKPENCSFLEAPPPDVSALTQHSDSGWTDFNLLSSTVDASKYISPNAAVRGRSPGRRSCGPSLLVYNVLVEDKQVHDG</sequence>
<feature type="chain" id="PRO_5034589969" evidence="2">
    <location>
        <begin position="25"/>
        <end position="458"/>
    </location>
</feature>
<evidence type="ECO:0000256" key="1">
    <source>
        <dbReference type="SAM" id="Coils"/>
    </source>
</evidence>
<protein>
    <submittedName>
        <fullName evidence="3">Uncharacterized LOC114466606</fullName>
    </submittedName>
</protein>
<feature type="signal peptide" evidence="2">
    <location>
        <begin position="1"/>
        <end position="24"/>
    </location>
</feature>
<keyword evidence="1" id="KW-0175">Coiled coil</keyword>
<dbReference type="AlphaFoldDB" id="A0A8C5F0K6"/>
<keyword evidence="4" id="KW-1185">Reference proteome</keyword>
<dbReference type="PANTHER" id="PTHR33538">
    <property type="entry name" value="PROTEIN GAMETE EXPRESSED 1"/>
    <property type="match status" value="1"/>
</dbReference>
<feature type="coiled-coil region" evidence="1">
    <location>
        <begin position="327"/>
        <end position="357"/>
    </location>
</feature>
<gene>
    <name evidence="3" type="primary">LOC114466606</name>
</gene>
<dbReference type="InterPro" id="IPR040346">
    <property type="entry name" value="GEX1/Brambleberry"/>
</dbReference>
<organism evidence="3 4">
    <name type="scientific">Gouania willdenowi</name>
    <name type="common">Blunt-snouted clingfish</name>
    <name type="synonym">Lepadogaster willdenowi</name>
    <dbReference type="NCBI Taxonomy" id="441366"/>
    <lineage>
        <taxon>Eukaryota</taxon>
        <taxon>Metazoa</taxon>
        <taxon>Chordata</taxon>
        <taxon>Craniata</taxon>
        <taxon>Vertebrata</taxon>
        <taxon>Euteleostomi</taxon>
        <taxon>Actinopterygii</taxon>
        <taxon>Neopterygii</taxon>
        <taxon>Teleostei</taxon>
        <taxon>Neoteleostei</taxon>
        <taxon>Acanthomorphata</taxon>
        <taxon>Ovalentaria</taxon>
        <taxon>Blenniimorphae</taxon>
        <taxon>Blenniiformes</taxon>
        <taxon>Gobiesocoidei</taxon>
        <taxon>Gobiesocidae</taxon>
        <taxon>Gobiesocinae</taxon>
        <taxon>Gouania</taxon>
    </lineage>
</organism>
<accession>A0A8C5F0K6</accession>
<name>A0A8C5F0K6_GOUWI</name>
<evidence type="ECO:0000256" key="2">
    <source>
        <dbReference type="SAM" id="SignalP"/>
    </source>
</evidence>
<reference evidence="3" key="1">
    <citation type="submission" date="2020-06" db="EMBL/GenBank/DDBJ databases">
        <authorList>
            <consortium name="Wellcome Sanger Institute Data Sharing"/>
        </authorList>
    </citation>
    <scope>NUCLEOTIDE SEQUENCE [LARGE SCALE GENOMIC DNA]</scope>
</reference>